<accession>A0ABN4YBX5</accession>
<protein>
    <recommendedName>
        <fullName evidence="3">DUF4178 domain-containing protein</fullName>
    </recommendedName>
</protein>
<organism evidence="1 2">
    <name type="scientific">Shewanella japonica</name>
    <dbReference type="NCBI Taxonomy" id="93973"/>
    <lineage>
        <taxon>Bacteria</taxon>
        <taxon>Pseudomonadati</taxon>
        <taxon>Pseudomonadota</taxon>
        <taxon>Gammaproteobacteria</taxon>
        <taxon>Alteromonadales</taxon>
        <taxon>Shewanellaceae</taxon>
        <taxon>Shewanella</taxon>
    </lineage>
</organism>
<dbReference type="Proteomes" id="UP000191820">
    <property type="component" value="Chromosome"/>
</dbReference>
<evidence type="ECO:0008006" key="3">
    <source>
        <dbReference type="Google" id="ProtNLM"/>
    </source>
</evidence>
<name>A0ABN4YBX5_9GAMM</name>
<proteinExistence type="predicted"/>
<keyword evidence="2" id="KW-1185">Reference proteome</keyword>
<evidence type="ECO:0000313" key="1">
    <source>
        <dbReference type="EMBL" id="ARD21086.1"/>
    </source>
</evidence>
<reference evidence="1 2" key="1">
    <citation type="submission" date="2017-03" db="EMBL/GenBank/DDBJ databases">
        <title>Genome sequencing of Shewanella japonica KCTC 22435.</title>
        <authorList>
            <person name="Kim K.M."/>
        </authorList>
    </citation>
    <scope>NUCLEOTIDE SEQUENCE [LARGE SCALE GENOMIC DNA]</scope>
    <source>
        <strain evidence="1 2">KCTC 22435</strain>
    </source>
</reference>
<dbReference type="EMBL" id="CP020472">
    <property type="protein sequence ID" value="ARD21086.1"/>
    <property type="molecule type" value="Genomic_DNA"/>
</dbReference>
<gene>
    <name evidence="1" type="ORF">SJ2017_0750</name>
</gene>
<dbReference type="RefSeq" id="WP_080914920.1">
    <property type="nucleotide sequence ID" value="NZ_CP020472.1"/>
</dbReference>
<sequence length="218" mass="25214">MGFLSGLFGKKEAPKRQLDHVNKLLKGDMISLDDSFALPEQLRGQQLKVEEVHTYEYERSQQCEWLLRGHSGTAIYLSYHQEDEAYLSFSIKVNRAVVEQLFDLEQFSQIFEEPGNVELTTLSLSNELDSEYGRWLASAYHQVEFGCFGYFHREDYRGQKPPQDDSSQHRGNAFESYSLVNNEDSQAVDIEVYEGGETDVMLTLYRPVTDIREFWPAS</sequence>
<evidence type="ECO:0000313" key="2">
    <source>
        <dbReference type="Proteomes" id="UP000191820"/>
    </source>
</evidence>